<dbReference type="Proteomes" id="UP000249402">
    <property type="component" value="Unassembled WGS sequence"/>
</dbReference>
<protein>
    <submittedName>
        <fullName evidence="3">Uncharacterized protein</fullName>
    </submittedName>
</protein>
<dbReference type="VEuPathDB" id="FungiDB:BO80DRAFT_278655"/>
<dbReference type="RefSeq" id="XP_025569466.1">
    <property type="nucleotide sequence ID" value="XM_025714909.1"/>
</dbReference>
<evidence type="ECO:0000256" key="2">
    <source>
        <dbReference type="SAM" id="Phobius"/>
    </source>
</evidence>
<dbReference type="STRING" id="1448316.A0A395GJB5"/>
<proteinExistence type="predicted"/>
<keyword evidence="2" id="KW-0472">Membrane</keyword>
<evidence type="ECO:0000313" key="3">
    <source>
        <dbReference type="EMBL" id="RAK95138.1"/>
    </source>
</evidence>
<feature type="region of interest" description="Disordered" evidence="1">
    <location>
        <begin position="47"/>
        <end position="67"/>
    </location>
</feature>
<reference evidence="3 4" key="1">
    <citation type="submission" date="2018-02" db="EMBL/GenBank/DDBJ databases">
        <title>The genomes of Aspergillus section Nigri reveals drivers in fungal speciation.</title>
        <authorList>
            <consortium name="DOE Joint Genome Institute"/>
            <person name="Vesth T.C."/>
            <person name="Nybo J."/>
            <person name="Theobald S."/>
            <person name="Brandl J."/>
            <person name="Frisvad J.C."/>
            <person name="Nielsen K.F."/>
            <person name="Lyhne E.K."/>
            <person name="Kogle M.E."/>
            <person name="Kuo A."/>
            <person name="Riley R."/>
            <person name="Clum A."/>
            <person name="Nolan M."/>
            <person name="Lipzen A."/>
            <person name="Salamov A."/>
            <person name="Henrissat B."/>
            <person name="Wiebenga A."/>
            <person name="De vries R.P."/>
            <person name="Grigoriev I.V."/>
            <person name="Mortensen U.H."/>
            <person name="Andersen M.R."/>
            <person name="Baker S.E."/>
        </authorList>
    </citation>
    <scope>NUCLEOTIDE SEQUENCE [LARGE SCALE GENOMIC DNA]</scope>
    <source>
        <strain evidence="3 4">CBS 121593</strain>
    </source>
</reference>
<accession>A0A395GJB5</accession>
<feature type="transmembrane region" description="Helical" evidence="2">
    <location>
        <begin position="207"/>
        <end position="228"/>
    </location>
</feature>
<keyword evidence="2" id="KW-1133">Transmembrane helix</keyword>
<evidence type="ECO:0000256" key="1">
    <source>
        <dbReference type="SAM" id="MobiDB-lite"/>
    </source>
</evidence>
<gene>
    <name evidence="3" type="ORF">BO80DRAFT_278655</name>
</gene>
<feature type="region of interest" description="Disordered" evidence="1">
    <location>
        <begin position="180"/>
        <end position="199"/>
    </location>
</feature>
<keyword evidence="2" id="KW-0812">Transmembrane</keyword>
<dbReference type="OrthoDB" id="4497412at2759"/>
<keyword evidence="4" id="KW-1185">Reference proteome</keyword>
<feature type="compositionally biased region" description="Polar residues" evidence="1">
    <location>
        <begin position="101"/>
        <end position="116"/>
    </location>
</feature>
<dbReference type="EMBL" id="KZ824502">
    <property type="protein sequence ID" value="RAK95138.1"/>
    <property type="molecule type" value="Genomic_DNA"/>
</dbReference>
<feature type="region of interest" description="Disordered" evidence="1">
    <location>
        <begin position="237"/>
        <end position="264"/>
    </location>
</feature>
<feature type="region of interest" description="Disordered" evidence="1">
    <location>
        <begin position="88"/>
        <end position="116"/>
    </location>
</feature>
<name>A0A395GJB5_9EURO</name>
<sequence>MSMSSSSILLRQSSSRCTTKIPRPSNLVVSSASSLISSSTFTSAVSQPAVITSGPTSSTETSFPSERSASDTWHSLALVLSTDAASTLAPQPPVSNPVAVPTTTASSTLGKPSNYNLIHTEDGAHAHMLVSSRTSISSHETQVSTPASSVYLPSPAISEASATPTLHSLQSLVAQSTATSATASANSSSQGHLDQSNHSDHAPLRTILGSVLGGVAFIALALAIGYFVMRHKRRDPRGGLSTGTSEEHLQNEGEPAAPSGGSLPGYQSGGSFLSVASTTPSSPLRVALAAPNSVNGHHHSRTLSSLNLVSNPNPFLDSAEVKYVSRGSMRSIAGALRNPFADVAPSHSHVTMQQSEMSQRPTSAAWYSMHSDRSLGSTLLLPGRSSAGSSLQRLSYPFTAAELETCDPSGPVARLSTRSDPFDLECPPHAMHRRSSTAIPLGQV</sequence>
<dbReference type="AlphaFoldDB" id="A0A395GJB5"/>
<dbReference type="GeneID" id="37219774"/>
<feature type="compositionally biased region" description="Low complexity" evidence="1">
    <location>
        <begin position="180"/>
        <end position="190"/>
    </location>
</feature>
<organism evidence="3 4">
    <name type="scientific">Aspergillus ibericus CBS 121593</name>
    <dbReference type="NCBI Taxonomy" id="1448316"/>
    <lineage>
        <taxon>Eukaryota</taxon>
        <taxon>Fungi</taxon>
        <taxon>Dikarya</taxon>
        <taxon>Ascomycota</taxon>
        <taxon>Pezizomycotina</taxon>
        <taxon>Eurotiomycetes</taxon>
        <taxon>Eurotiomycetidae</taxon>
        <taxon>Eurotiales</taxon>
        <taxon>Aspergillaceae</taxon>
        <taxon>Aspergillus</taxon>
        <taxon>Aspergillus subgen. Circumdati</taxon>
    </lineage>
</organism>
<evidence type="ECO:0000313" key="4">
    <source>
        <dbReference type="Proteomes" id="UP000249402"/>
    </source>
</evidence>